<gene>
    <name evidence="11" type="ORF">ASPFODRAFT_517627</name>
</gene>
<dbReference type="AlphaFoldDB" id="A0A1M3SZL4"/>
<evidence type="ECO:0000313" key="12">
    <source>
        <dbReference type="Proteomes" id="UP000184063"/>
    </source>
</evidence>
<dbReference type="VEuPathDB" id="FungiDB:ASPFODRAFT_517627"/>
<comment type="subcellular location">
    <subcellularLocation>
        <location evidence="1">Mitochondrion inner membrane</location>
        <topology evidence="1">Multi-pass membrane protein</topology>
    </subcellularLocation>
</comment>
<dbReference type="PANTHER" id="PTHR45829:SF1">
    <property type="entry name" value="CARRIER PROTEIN, PUTATIVE (AFU_ORTHOLOGUE AFUA_4G06780)-RELATED"/>
    <property type="match status" value="1"/>
</dbReference>
<dbReference type="GO" id="GO:1990519">
    <property type="term" value="P:pyrimidine nucleotide import into mitochondrion"/>
    <property type="evidence" value="ECO:0007669"/>
    <property type="project" value="TreeGrafter"/>
</dbReference>
<dbReference type="Proteomes" id="UP000184063">
    <property type="component" value="Unassembled WGS sequence"/>
</dbReference>
<evidence type="ECO:0000256" key="6">
    <source>
        <dbReference type="ARBA" id="ARBA00022989"/>
    </source>
</evidence>
<evidence type="ECO:0000256" key="3">
    <source>
        <dbReference type="ARBA" id="ARBA00022692"/>
    </source>
</evidence>
<evidence type="ECO:0000256" key="4">
    <source>
        <dbReference type="ARBA" id="ARBA00022737"/>
    </source>
</evidence>
<evidence type="ECO:0000256" key="8">
    <source>
        <dbReference type="ARBA" id="ARBA00023136"/>
    </source>
</evidence>
<comment type="similarity">
    <text evidence="10">Belongs to the mitochondrial carrier (TC 2.A.29) family.</text>
</comment>
<keyword evidence="5" id="KW-0999">Mitochondrion inner membrane</keyword>
<evidence type="ECO:0000256" key="2">
    <source>
        <dbReference type="ARBA" id="ARBA00022448"/>
    </source>
</evidence>
<keyword evidence="6" id="KW-1133">Transmembrane helix</keyword>
<feature type="repeat" description="Solcar" evidence="9">
    <location>
        <begin position="129"/>
        <end position="223"/>
    </location>
</feature>
<dbReference type="InterPro" id="IPR023395">
    <property type="entry name" value="MCP_dom_sf"/>
</dbReference>
<dbReference type="InterPro" id="IPR002067">
    <property type="entry name" value="MCP"/>
</dbReference>
<dbReference type="InterPro" id="IPR049562">
    <property type="entry name" value="SLC25A33/36-like"/>
</dbReference>
<organism evidence="11 12">
    <name type="scientific">Aspergillus luchuensis (strain CBS 106.47)</name>
    <dbReference type="NCBI Taxonomy" id="1137211"/>
    <lineage>
        <taxon>Eukaryota</taxon>
        <taxon>Fungi</taxon>
        <taxon>Dikarya</taxon>
        <taxon>Ascomycota</taxon>
        <taxon>Pezizomycotina</taxon>
        <taxon>Eurotiomycetes</taxon>
        <taxon>Eurotiomycetidae</taxon>
        <taxon>Eurotiales</taxon>
        <taxon>Aspergillaceae</taxon>
        <taxon>Aspergillus</taxon>
        <taxon>Aspergillus subgen. Circumdati</taxon>
    </lineage>
</organism>
<dbReference type="GO" id="GO:0005743">
    <property type="term" value="C:mitochondrial inner membrane"/>
    <property type="evidence" value="ECO:0007669"/>
    <property type="project" value="UniProtKB-SubCell"/>
</dbReference>
<keyword evidence="8 9" id="KW-0472">Membrane</keyword>
<keyword evidence="2 10" id="KW-0813">Transport</keyword>
<protein>
    <submittedName>
        <fullName evidence="11">Uncharacterized protein</fullName>
    </submittedName>
</protein>
<dbReference type="SUPFAM" id="SSF103506">
    <property type="entry name" value="Mitochondrial carrier"/>
    <property type="match status" value="1"/>
</dbReference>
<evidence type="ECO:0000256" key="1">
    <source>
        <dbReference type="ARBA" id="ARBA00004448"/>
    </source>
</evidence>
<dbReference type="PROSITE" id="PS50920">
    <property type="entry name" value="SOLCAR"/>
    <property type="match status" value="3"/>
</dbReference>
<evidence type="ECO:0000313" key="11">
    <source>
        <dbReference type="EMBL" id="OJZ79950.1"/>
    </source>
</evidence>
<keyword evidence="4" id="KW-0677">Repeat</keyword>
<feature type="repeat" description="Solcar" evidence="9">
    <location>
        <begin position="238"/>
        <end position="331"/>
    </location>
</feature>
<reference evidence="12" key="1">
    <citation type="journal article" date="2017" name="Genome Biol.">
        <title>Comparative genomics reveals high biological diversity and specific adaptations in the industrially and medically important fungal genus Aspergillus.</title>
        <authorList>
            <person name="de Vries R.P."/>
            <person name="Riley R."/>
            <person name="Wiebenga A."/>
            <person name="Aguilar-Osorio G."/>
            <person name="Amillis S."/>
            <person name="Uchima C.A."/>
            <person name="Anderluh G."/>
            <person name="Asadollahi M."/>
            <person name="Askin M."/>
            <person name="Barry K."/>
            <person name="Battaglia E."/>
            <person name="Bayram O."/>
            <person name="Benocci T."/>
            <person name="Braus-Stromeyer S.A."/>
            <person name="Caldana C."/>
            <person name="Canovas D."/>
            <person name="Cerqueira G.C."/>
            <person name="Chen F."/>
            <person name="Chen W."/>
            <person name="Choi C."/>
            <person name="Clum A."/>
            <person name="Dos Santos R.A."/>
            <person name="Damasio A.R."/>
            <person name="Diallinas G."/>
            <person name="Emri T."/>
            <person name="Fekete E."/>
            <person name="Flipphi M."/>
            <person name="Freyberg S."/>
            <person name="Gallo A."/>
            <person name="Gournas C."/>
            <person name="Habgood R."/>
            <person name="Hainaut M."/>
            <person name="Harispe M.L."/>
            <person name="Henrissat B."/>
            <person name="Hilden K.S."/>
            <person name="Hope R."/>
            <person name="Hossain A."/>
            <person name="Karabika E."/>
            <person name="Karaffa L."/>
            <person name="Karanyi Z."/>
            <person name="Krasevec N."/>
            <person name="Kuo A."/>
            <person name="Kusch H."/>
            <person name="LaButti K."/>
            <person name="Lagendijk E.L."/>
            <person name="Lapidus A."/>
            <person name="Levasseur A."/>
            <person name="Lindquist E."/>
            <person name="Lipzen A."/>
            <person name="Logrieco A.F."/>
            <person name="MacCabe A."/>
            <person name="Maekelae M.R."/>
            <person name="Malavazi I."/>
            <person name="Melin P."/>
            <person name="Meyer V."/>
            <person name="Mielnichuk N."/>
            <person name="Miskei M."/>
            <person name="Molnar A.P."/>
            <person name="Mule G."/>
            <person name="Ngan C.Y."/>
            <person name="Orejas M."/>
            <person name="Orosz E."/>
            <person name="Ouedraogo J.P."/>
            <person name="Overkamp K.M."/>
            <person name="Park H.-S."/>
            <person name="Perrone G."/>
            <person name="Piumi F."/>
            <person name="Punt P.J."/>
            <person name="Ram A.F."/>
            <person name="Ramon A."/>
            <person name="Rauscher S."/>
            <person name="Record E."/>
            <person name="Riano-Pachon D.M."/>
            <person name="Robert V."/>
            <person name="Roehrig J."/>
            <person name="Ruller R."/>
            <person name="Salamov A."/>
            <person name="Salih N.S."/>
            <person name="Samson R.A."/>
            <person name="Sandor E."/>
            <person name="Sanguinetti M."/>
            <person name="Schuetze T."/>
            <person name="Sepcic K."/>
            <person name="Shelest E."/>
            <person name="Sherlock G."/>
            <person name="Sophianopoulou V."/>
            <person name="Squina F.M."/>
            <person name="Sun H."/>
            <person name="Susca A."/>
            <person name="Todd R.B."/>
            <person name="Tsang A."/>
            <person name="Unkles S.E."/>
            <person name="van de Wiele N."/>
            <person name="van Rossen-Uffink D."/>
            <person name="Oliveira J.V."/>
            <person name="Vesth T.C."/>
            <person name="Visser J."/>
            <person name="Yu J.-H."/>
            <person name="Zhou M."/>
            <person name="Andersen M.R."/>
            <person name="Archer D.B."/>
            <person name="Baker S.E."/>
            <person name="Benoit I."/>
            <person name="Brakhage A.A."/>
            <person name="Braus G.H."/>
            <person name="Fischer R."/>
            <person name="Frisvad J.C."/>
            <person name="Goldman G.H."/>
            <person name="Houbraken J."/>
            <person name="Oakley B."/>
            <person name="Pocsi I."/>
            <person name="Scazzocchio C."/>
            <person name="Seiboth B."/>
            <person name="vanKuyk P.A."/>
            <person name="Wortman J."/>
            <person name="Dyer P.S."/>
            <person name="Grigoriev I.V."/>
        </authorList>
    </citation>
    <scope>NUCLEOTIDE SEQUENCE [LARGE SCALE GENOMIC DNA]</scope>
    <source>
        <strain evidence="12">CBS 106.47</strain>
    </source>
</reference>
<dbReference type="PRINTS" id="PR00926">
    <property type="entry name" value="MITOCARRIER"/>
</dbReference>
<name>A0A1M3SZL4_ASPLC</name>
<accession>A0A1M3SZL4</accession>
<evidence type="ECO:0000256" key="9">
    <source>
        <dbReference type="PROSITE-ProRule" id="PRU00282"/>
    </source>
</evidence>
<keyword evidence="7" id="KW-0496">Mitochondrion</keyword>
<dbReference type="PANTHER" id="PTHR45829">
    <property type="entry name" value="MITOCHONDRIAL CARRIER PROTEIN RIM2"/>
    <property type="match status" value="1"/>
</dbReference>
<evidence type="ECO:0000256" key="10">
    <source>
        <dbReference type="RuleBase" id="RU000488"/>
    </source>
</evidence>
<dbReference type="Pfam" id="PF00153">
    <property type="entry name" value="Mito_carr"/>
    <property type="match status" value="3"/>
</dbReference>
<evidence type="ECO:0000256" key="7">
    <source>
        <dbReference type="ARBA" id="ARBA00023128"/>
    </source>
</evidence>
<evidence type="ECO:0000256" key="5">
    <source>
        <dbReference type="ARBA" id="ARBA00022792"/>
    </source>
</evidence>
<keyword evidence="3 9" id="KW-0812">Transmembrane</keyword>
<proteinExistence type="inferred from homology"/>
<sequence length="350" mass="38769">MHCNHNRSHRPETISYAEYAAAHCSMNFMRTFAGAASSIASSIVTCPLDVVKTRLQAQGGFRKPSHSRMASTNRSILDVSRAVWLEKGPRGMYQGLGLTVLGYIPRWAIFFSIYHRCYEMFHDYFDFKSQSVTSLMSSLTAGTCSIVTTNPIQVVRARLISQSGVSGQAYSRPLWQYSSAYDAARQIYCNEGIPAFYSGLTPALMGVSHLAIQFPLYEALKRKLTGSGLGEYDRKPSHNLLGVLAAGSMSKIISTASTYPHEVIRTRLQTQQRLKSTIIASRKFGGIQEIFYNIWKTEGWKAFYAGLGASMIRAVPASVTTMLVYENMLSVLISTKADGERKLADQSCTP</sequence>
<dbReference type="InterPro" id="IPR018108">
    <property type="entry name" value="MCP_transmembrane"/>
</dbReference>
<feature type="repeat" description="Solcar" evidence="9">
    <location>
        <begin position="25"/>
        <end position="120"/>
    </location>
</feature>
<dbReference type="Gene3D" id="1.50.40.10">
    <property type="entry name" value="Mitochondrial carrier domain"/>
    <property type="match status" value="1"/>
</dbReference>
<dbReference type="EMBL" id="KV878265">
    <property type="protein sequence ID" value="OJZ79950.1"/>
    <property type="molecule type" value="Genomic_DNA"/>
</dbReference>
<dbReference type="OrthoDB" id="4275954at2759"/>
<dbReference type="GO" id="GO:0015218">
    <property type="term" value="F:pyrimidine nucleotide transmembrane transporter activity"/>
    <property type="evidence" value="ECO:0007669"/>
    <property type="project" value="InterPro"/>
</dbReference>